<dbReference type="EMBL" id="CAJJDO010000031">
    <property type="protein sequence ID" value="CAD8158440.1"/>
    <property type="molecule type" value="Genomic_DNA"/>
</dbReference>
<feature type="transmembrane region" description="Helical" evidence="1">
    <location>
        <begin position="77"/>
        <end position="99"/>
    </location>
</feature>
<dbReference type="OrthoDB" id="299261at2759"/>
<keyword evidence="3" id="KW-1185">Reference proteome</keyword>
<dbReference type="AlphaFoldDB" id="A0A8S1U197"/>
<proteinExistence type="predicted"/>
<evidence type="ECO:0000313" key="3">
    <source>
        <dbReference type="Proteomes" id="UP000689195"/>
    </source>
</evidence>
<comment type="caution">
    <text evidence="2">The sequence shown here is derived from an EMBL/GenBank/DDBJ whole genome shotgun (WGS) entry which is preliminary data.</text>
</comment>
<evidence type="ECO:0000313" key="2">
    <source>
        <dbReference type="EMBL" id="CAD8158440.1"/>
    </source>
</evidence>
<feature type="transmembrane region" description="Helical" evidence="1">
    <location>
        <begin position="19"/>
        <end position="39"/>
    </location>
</feature>
<sequence length="304" mass="35232">MLQIQQLCQDSNLSCGRGIFIGIYAGLIFGISIYCLIKLYGFMGRISYEMIPLTTCAIQSCLHFINDIFLVTNSLQIVIIYFCLQTFILISQSFFHLYYKMTYSKDEFQEYRLKQKYSLIIFYILFTSIIILYLIQIDDNNCLVYFDVGLTLQFIIILFSVFISILYGQKLKDEMKKHEQTNVTKIANYQTTAVQIVLTTSAILEFILSILSLTTFQGLFCNLPLNNLNNEGFTSGENVYLTFFSMIEMTPCILVPIIFFYLPQIPQQQSQQHEFNLNDALIQQSARQSLDFSNLINMSIELKQ</sequence>
<evidence type="ECO:0000256" key="1">
    <source>
        <dbReference type="SAM" id="Phobius"/>
    </source>
</evidence>
<feature type="transmembrane region" description="Helical" evidence="1">
    <location>
        <begin position="196"/>
        <end position="220"/>
    </location>
</feature>
<reference evidence="2" key="1">
    <citation type="submission" date="2021-01" db="EMBL/GenBank/DDBJ databases">
        <authorList>
            <consortium name="Genoscope - CEA"/>
            <person name="William W."/>
        </authorList>
    </citation>
    <scope>NUCLEOTIDE SEQUENCE</scope>
</reference>
<keyword evidence="1" id="KW-0472">Membrane</keyword>
<gene>
    <name evidence="2" type="ORF">PPENT_87.1.T0310340</name>
</gene>
<protein>
    <submittedName>
        <fullName evidence="2">Uncharacterized protein</fullName>
    </submittedName>
</protein>
<accession>A0A8S1U197</accession>
<organism evidence="2 3">
    <name type="scientific">Paramecium pentaurelia</name>
    <dbReference type="NCBI Taxonomy" id="43138"/>
    <lineage>
        <taxon>Eukaryota</taxon>
        <taxon>Sar</taxon>
        <taxon>Alveolata</taxon>
        <taxon>Ciliophora</taxon>
        <taxon>Intramacronucleata</taxon>
        <taxon>Oligohymenophorea</taxon>
        <taxon>Peniculida</taxon>
        <taxon>Parameciidae</taxon>
        <taxon>Paramecium</taxon>
    </lineage>
</organism>
<keyword evidence="1" id="KW-0812">Transmembrane</keyword>
<dbReference type="Proteomes" id="UP000689195">
    <property type="component" value="Unassembled WGS sequence"/>
</dbReference>
<keyword evidence="1" id="KW-1133">Transmembrane helix</keyword>
<feature type="transmembrane region" description="Helical" evidence="1">
    <location>
        <begin position="240"/>
        <end position="262"/>
    </location>
</feature>
<feature type="transmembrane region" description="Helical" evidence="1">
    <location>
        <begin position="143"/>
        <end position="167"/>
    </location>
</feature>
<name>A0A8S1U197_9CILI</name>
<feature type="transmembrane region" description="Helical" evidence="1">
    <location>
        <begin position="120"/>
        <end position="137"/>
    </location>
</feature>